<dbReference type="InterPro" id="IPR056193">
    <property type="entry name" value="bHLH_NCOA1-3"/>
</dbReference>
<feature type="compositionally biased region" description="Low complexity" evidence="1">
    <location>
        <begin position="34"/>
        <end position="44"/>
    </location>
</feature>
<feature type="compositionally biased region" description="Basic and acidic residues" evidence="1">
    <location>
        <begin position="668"/>
        <end position="688"/>
    </location>
</feature>
<feature type="region of interest" description="Disordered" evidence="1">
    <location>
        <begin position="709"/>
        <end position="742"/>
    </location>
</feature>
<reference evidence="3 4" key="1">
    <citation type="submission" date="2015-04" db="EMBL/GenBank/DDBJ databases">
        <authorList>
            <person name="Syromyatnikov M.Y."/>
            <person name="Popov V.N."/>
        </authorList>
    </citation>
    <scope>NUCLEOTIDE SEQUENCE [LARGE SCALE GENOMIC DNA]</scope>
</reference>
<protein>
    <submittedName>
        <fullName evidence="3">CLUMA_CG009939, isoform A</fullName>
    </submittedName>
</protein>
<dbReference type="GO" id="GO:0016922">
    <property type="term" value="F:nuclear receptor binding"/>
    <property type="evidence" value="ECO:0007669"/>
    <property type="project" value="TreeGrafter"/>
</dbReference>
<feature type="compositionally biased region" description="Low complexity" evidence="1">
    <location>
        <begin position="533"/>
        <end position="553"/>
    </location>
</feature>
<dbReference type="InterPro" id="IPR000014">
    <property type="entry name" value="PAS"/>
</dbReference>
<feature type="region of interest" description="Disordered" evidence="1">
    <location>
        <begin position="17"/>
        <end position="44"/>
    </location>
</feature>
<organism evidence="3 4">
    <name type="scientific">Clunio marinus</name>
    <dbReference type="NCBI Taxonomy" id="568069"/>
    <lineage>
        <taxon>Eukaryota</taxon>
        <taxon>Metazoa</taxon>
        <taxon>Ecdysozoa</taxon>
        <taxon>Arthropoda</taxon>
        <taxon>Hexapoda</taxon>
        <taxon>Insecta</taxon>
        <taxon>Pterygota</taxon>
        <taxon>Neoptera</taxon>
        <taxon>Endopterygota</taxon>
        <taxon>Diptera</taxon>
        <taxon>Nematocera</taxon>
        <taxon>Chironomoidea</taxon>
        <taxon>Chironomidae</taxon>
        <taxon>Clunio</taxon>
    </lineage>
</organism>
<dbReference type="GO" id="GO:0045944">
    <property type="term" value="P:positive regulation of transcription by RNA polymerase II"/>
    <property type="evidence" value="ECO:0007669"/>
    <property type="project" value="TreeGrafter"/>
</dbReference>
<keyword evidence="4" id="KW-1185">Reference proteome</keyword>
<dbReference type="GO" id="GO:0005634">
    <property type="term" value="C:nucleus"/>
    <property type="evidence" value="ECO:0007669"/>
    <property type="project" value="InterPro"/>
</dbReference>
<dbReference type="FunFam" id="4.10.280.10:FF:000080">
    <property type="entry name" value="Taiman isoform A"/>
    <property type="match status" value="1"/>
</dbReference>
<feature type="compositionally biased region" description="Polar residues" evidence="1">
    <location>
        <begin position="1258"/>
        <end position="1285"/>
    </location>
</feature>
<dbReference type="GO" id="GO:0032870">
    <property type="term" value="P:cellular response to hormone stimulus"/>
    <property type="evidence" value="ECO:0007669"/>
    <property type="project" value="TreeGrafter"/>
</dbReference>
<dbReference type="EMBL" id="CVRI01000044">
    <property type="protein sequence ID" value="CRK96514.1"/>
    <property type="molecule type" value="Genomic_DNA"/>
</dbReference>
<feature type="compositionally biased region" description="Polar residues" evidence="1">
    <location>
        <begin position="624"/>
        <end position="655"/>
    </location>
</feature>
<feature type="region of interest" description="Disordered" evidence="1">
    <location>
        <begin position="612"/>
        <end position="688"/>
    </location>
</feature>
<sequence length="1417" mass="157647">LGPRELNLSVDQWITDTLPPNNSSTSNVSATLLSQQQQQQQSHQSKIMNVVVPNVACPPAATKKIRRKTENKPQSQINKCNNEKRRRELENEYIEQLGEFLQINKRDMTACKPDKAAILSEVVKKFRNLLEQRSRETPTQLIRCNKCPPGCSDTCTLHPVQQGEVSSTEPPLPEPSVNGHSPEKSAYFEAVQHYIRNVGWALLEINSEGFIECATENVIDVLHYSRQELIRQSIYSYLHTGDHNKVSPILDKNSFSFEWDQDDGPSFPPTPKRTVRIRWLLKSPEETIEQKQQRPNRYKDLLIISAPVKDDTDESSSVLCLITLPEDDQSMDPTMPPTNEQLTIRIDAEGNIIKIDTSQLRPHFAAFLTKEIGHKIEDLVHPHDHQRLKMHLKEVIHGQSDAQITNYRIRSSPDCFVHAKVHTSSLLHPPTSNDNYFNPDAFDFDFPSTTFEMENAWAMDSRPESRTSLASVSTPRPSSATAAFSPVTAPMCPSPLTPYHNSQPSPASISNNNNTTMTNNNLTSNSGAGGSNHNGSSGFNSAGSNSSSNFQFSFEDKEKVQEQLQKMQQESTGSGSTSSSERLRNLLMKSPSGSGLEQSDQERARNQILKTLLNAEDDKDNTLTHKFNPSSMSNRMPLQRPRSTTSDSKSNSNMLLQLLNDKSDDDESSSKQHSELLKRLQNPSKEEHKELNNNAEMDNEALKRQLRFQGGPGSLENNNRKRASDESDDSSSGTSKRPSKLQEKNKMLASLLACPSRPISSPNLQLPAVRMMPDIPSQFKTRQEGGLPSPLGSQPSTPNQQTTTTVKSTNNNNSATKNNNLKSTQQKLTRQQPMTQMRTVQGTNVKVGENIYLAQVQNQQLQQQQLAANRVAIGNLLATTTQSNSASFDTQQFVSSTPSITSAPASSSTIQQAEWDPELNDILDNFIEFDEGTFGEYNLSIQQMTENASAQLKQQEELAQINKIQQSLMECENEDNFTGSPPAYPIHGLTAQNRLQQGFNQQPPPGYNQRNIRLPMNVTSNNVVTNSNTTTVAQATNSQQTATKQPNALMMQRLQFQQQHQRMLQMQQKERLLQQQQNQQIVVTAGADQICLPNPGVQNIDSLLNNTVAPNVTLTSRGSVVPDSQLSPNFTQSLMQQQLSPNQPRGNTPFSPQANQNFQQNPFNSNGGQRLSPQQQQINQQLLGSFQGNNSNGSNTSQLSPRQPPFTQQSANQAQSNPATWNQQSAANNNRLNIQQNNPMLSTQLSQQNVNAFANQRQFSAQRQRSLNSPGTPVARQNSFSSQDSFPEPPSPSATQQQQQQYNNTLFNQQQLRLQRQQSIPQATQHLPGSPRPFGPGLPDGPSGYGINGMNMYNVLGGNNFYGRVNQTGTTNVDTKLTAPPLATQWSGNSNNSRISLEERTGDQKNSSLLLQKLLSD</sequence>
<dbReference type="PROSITE" id="PS50888">
    <property type="entry name" value="BHLH"/>
    <property type="match status" value="1"/>
</dbReference>
<dbReference type="OrthoDB" id="10035882at2759"/>
<evidence type="ECO:0000313" key="3">
    <source>
        <dbReference type="EMBL" id="CRK96514.1"/>
    </source>
</evidence>
<feature type="region of interest" description="Disordered" evidence="1">
    <location>
        <begin position="494"/>
        <end position="582"/>
    </location>
</feature>
<dbReference type="PANTHER" id="PTHR10684:SF4">
    <property type="entry name" value="TAIMAN, ISOFORM G"/>
    <property type="match status" value="1"/>
</dbReference>
<feature type="region of interest" description="Disordered" evidence="1">
    <location>
        <begin position="779"/>
        <end position="839"/>
    </location>
</feature>
<dbReference type="Proteomes" id="UP000183832">
    <property type="component" value="Unassembled WGS sequence"/>
</dbReference>
<dbReference type="InterPro" id="IPR017426">
    <property type="entry name" value="Nuclear_rcpt_coactivator"/>
</dbReference>
<dbReference type="Gene3D" id="3.30.450.20">
    <property type="entry name" value="PAS domain"/>
    <property type="match status" value="2"/>
</dbReference>
<feature type="compositionally biased region" description="Polar residues" evidence="1">
    <location>
        <begin position="1137"/>
        <end position="1148"/>
    </location>
</feature>
<dbReference type="CDD" id="cd00130">
    <property type="entry name" value="PAS"/>
    <property type="match status" value="1"/>
</dbReference>
<feature type="domain" description="BHLH" evidence="2">
    <location>
        <begin position="74"/>
        <end position="129"/>
    </location>
</feature>
<feature type="compositionally biased region" description="Polar residues" evidence="1">
    <location>
        <begin position="17"/>
        <end position="33"/>
    </location>
</feature>
<dbReference type="PANTHER" id="PTHR10684">
    <property type="entry name" value="NUCLEAR RECEPTOR COACTIVATOR"/>
    <property type="match status" value="1"/>
</dbReference>
<name>A0A1J1I9V5_9DIPT</name>
<evidence type="ECO:0000259" key="2">
    <source>
        <dbReference type="PROSITE" id="PS50888"/>
    </source>
</evidence>
<dbReference type="Gene3D" id="4.10.280.10">
    <property type="entry name" value="Helix-loop-helix DNA-binding domain"/>
    <property type="match status" value="1"/>
</dbReference>
<feature type="compositionally biased region" description="Low complexity" evidence="1">
    <location>
        <begin position="568"/>
        <end position="580"/>
    </location>
</feature>
<dbReference type="InterPro" id="IPR035965">
    <property type="entry name" value="PAS-like_dom_sf"/>
</dbReference>
<feature type="compositionally biased region" description="Polar residues" evidence="1">
    <location>
        <begin position="825"/>
        <end position="839"/>
    </location>
</feature>
<dbReference type="SUPFAM" id="SSF55785">
    <property type="entry name" value="PYP-like sensor domain (PAS domain)"/>
    <property type="match status" value="2"/>
</dbReference>
<feature type="compositionally biased region" description="Low complexity" evidence="1">
    <location>
        <begin position="1149"/>
        <end position="1200"/>
    </location>
</feature>
<feature type="compositionally biased region" description="Low complexity" evidence="1">
    <location>
        <begin position="1208"/>
        <end position="1217"/>
    </location>
</feature>
<feature type="region of interest" description="Disordered" evidence="1">
    <location>
        <begin position="1258"/>
        <end position="1300"/>
    </location>
</feature>
<feature type="compositionally biased region" description="Low complexity" evidence="1">
    <location>
        <begin position="793"/>
        <end position="824"/>
    </location>
</feature>
<dbReference type="STRING" id="568069.A0A1J1I9V5"/>
<dbReference type="SUPFAM" id="SSF47459">
    <property type="entry name" value="HLH, helix-loop-helix DNA-binding domain"/>
    <property type="match status" value="1"/>
</dbReference>
<dbReference type="Pfam" id="PF14598">
    <property type="entry name" value="PAS_11"/>
    <property type="match status" value="1"/>
</dbReference>
<accession>A0A1J1I9V5</accession>
<proteinExistence type="predicted"/>
<feature type="non-terminal residue" evidence="3">
    <location>
        <position position="1"/>
    </location>
</feature>
<feature type="region of interest" description="Disordered" evidence="1">
    <location>
        <begin position="1315"/>
        <end position="1341"/>
    </location>
</feature>
<dbReference type="InterPro" id="IPR011598">
    <property type="entry name" value="bHLH_dom"/>
</dbReference>
<dbReference type="Pfam" id="PF23172">
    <property type="entry name" value="bHLH_NCOA"/>
    <property type="match status" value="1"/>
</dbReference>
<feature type="compositionally biased region" description="Low complexity" evidence="1">
    <location>
        <begin position="508"/>
        <end position="526"/>
    </location>
</feature>
<evidence type="ECO:0000256" key="1">
    <source>
        <dbReference type="SAM" id="MobiDB-lite"/>
    </source>
</evidence>
<dbReference type="InterPro" id="IPR036638">
    <property type="entry name" value="HLH_DNA-bd_sf"/>
</dbReference>
<dbReference type="GO" id="GO:0003713">
    <property type="term" value="F:transcription coactivator activity"/>
    <property type="evidence" value="ECO:0007669"/>
    <property type="project" value="InterPro"/>
</dbReference>
<feature type="region of interest" description="Disordered" evidence="1">
    <location>
        <begin position="1137"/>
        <end position="1222"/>
    </location>
</feature>
<evidence type="ECO:0000313" key="4">
    <source>
        <dbReference type="Proteomes" id="UP000183832"/>
    </source>
</evidence>
<gene>
    <name evidence="3" type="ORF">CLUMA_CG009939</name>
</gene>
<dbReference type="GO" id="GO:0046983">
    <property type="term" value="F:protein dimerization activity"/>
    <property type="evidence" value="ECO:0007669"/>
    <property type="project" value="InterPro"/>
</dbReference>